<feature type="region of interest" description="Disordered" evidence="1">
    <location>
        <begin position="56"/>
        <end position="75"/>
    </location>
</feature>
<dbReference type="AlphaFoldDB" id="A0A5C6F544"/>
<evidence type="ECO:0000313" key="3">
    <source>
        <dbReference type="Proteomes" id="UP000317977"/>
    </source>
</evidence>
<keyword evidence="3" id="KW-1185">Reference proteome</keyword>
<comment type="caution">
    <text evidence="2">The sequence shown here is derived from an EMBL/GenBank/DDBJ whole genome shotgun (WGS) entry which is preliminary data.</text>
</comment>
<dbReference type="EMBL" id="SJPX01000002">
    <property type="protein sequence ID" value="TWU55624.1"/>
    <property type="molecule type" value="Genomic_DNA"/>
</dbReference>
<gene>
    <name evidence="2" type="ORF">Poly59_19240</name>
</gene>
<organism evidence="2 3">
    <name type="scientific">Rubripirellula reticaptiva</name>
    <dbReference type="NCBI Taxonomy" id="2528013"/>
    <lineage>
        <taxon>Bacteria</taxon>
        <taxon>Pseudomonadati</taxon>
        <taxon>Planctomycetota</taxon>
        <taxon>Planctomycetia</taxon>
        <taxon>Pirellulales</taxon>
        <taxon>Pirellulaceae</taxon>
        <taxon>Rubripirellula</taxon>
    </lineage>
</organism>
<accession>A0A5C6F544</accession>
<dbReference type="OrthoDB" id="6850497at2"/>
<dbReference type="Gene3D" id="1.20.5.2050">
    <property type="match status" value="1"/>
</dbReference>
<proteinExistence type="predicted"/>
<protein>
    <submittedName>
        <fullName evidence="2">AP2 domain protein</fullName>
    </submittedName>
</protein>
<sequence length="144" mass="16828">MSADRNITRIERVTTGGYLIRMMRKTKMHMEYFSDREYGGKRKALLAARKHRDKMEEKLKGFTPKQIANKERSNNTSGVVGVRYVEEVDPRWKSKPVYGYWVAQWSPQPGVRKTQRFSVEKYGDDEAYEMAVKARNKGVRSMGK</sequence>
<dbReference type="RefSeq" id="WP_146533779.1">
    <property type="nucleotide sequence ID" value="NZ_SJPX01000002.1"/>
</dbReference>
<evidence type="ECO:0000313" key="2">
    <source>
        <dbReference type="EMBL" id="TWU55624.1"/>
    </source>
</evidence>
<evidence type="ECO:0000256" key="1">
    <source>
        <dbReference type="SAM" id="MobiDB-lite"/>
    </source>
</evidence>
<dbReference type="Proteomes" id="UP000317977">
    <property type="component" value="Unassembled WGS sequence"/>
</dbReference>
<reference evidence="2 3" key="1">
    <citation type="submission" date="2019-02" db="EMBL/GenBank/DDBJ databases">
        <title>Deep-cultivation of Planctomycetes and their phenomic and genomic characterization uncovers novel biology.</title>
        <authorList>
            <person name="Wiegand S."/>
            <person name="Jogler M."/>
            <person name="Boedeker C."/>
            <person name="Pinto D."/>
            <person name="Vollmers J."/>
            <person name="Rivas-Marin E."/>
            <person name="Kohn T."/>
            <person name="Peeters S.H."/>
            <person name="Heuer A."/>
            <person name="Rast P."/>
            <person name="Oberbeckmann S."/>
            <person name="Bunk B."/>
            <person name="Jeske O."/>
            <person name="Meyerdierks A."/>
            <person name="Storesund J.E."/>
            <person name="Kallscheuer N."/>
            <person name="Luecker S."/>
            <person name="Lage O.M."/>
            <person name="Pohl T."/>
            <person name="Merkel B.J."/>
            <person name="Hornburger P."/>
            <person name="Mueller R.-W."/>
            <person name="Bruemmer F."/>
            <person name="Labrenz M."/>
            <person name="Spormann A.M."/>
            <person name="Op Den Camp H."/>
            <person name="Overmann J."/>
            <person name="Amann R."/>
            <person name="Jetten M.S.M."/>
            <person name="Mascher T."/>
            <person name="Medema M.H."/>
            <person name="Devos D.P."/>
            <person name="Kaster A.-K."/>
            <person name="Ovreas L."/>
            <person name="Rohde M."/>
            <person name="Galperin M.Y."/>
            <person name="Jogler C."/>
        </authorList>
    </citation>
    <scope>NUCLEOTIDE SEQUENCE [LARGE SCALE GENOMIC DNA]</scope>
    <source>
        <strain evidence="2 3">Poly59</strain>
    </source>
</reference>
<name>A0A5C6F544_9BACT</name>